<protein>
    <submittedName>
        <fullName evidence="2">Uncharacterized protein</fullName>
    </submittedName>
</protein>
<sequence length="197" mass="21085">MPHLEILSYVDPDALEPSESVKRAMKPPVHISAWKLVKQDSNEAMKAAAKARASSSFLIPINSPMEHDSDHVRSSKNTSGINSYAGTPTSLHLKGSCPPSRASMEDQETCPNTPTALNSPPVKKAQQHLTTKYFNPIFQSSMNRSHCPNIASDGENGMLSSGGLSPAAAITSSSVYWDEKAGRFVSSQNAIGSSSLQ</sequence>
<feature type="compositionally biased region" description="Polar residues" evidence="1">
    <location>
        <begin position="75"/>
        <end position="90"/>
    </location>
</feature>
<gene>
    <name evidence="2" type="ORF">IEQ34_007734</name>
</gene>
<evidence type="ECO:0000313" key="2">
    <source>
        <dbReference type="EMBL" id="KAH0463152.1"/>
    </source>
</evidence>
<dbReference type="EMBL" id="JAGFBR010000008">
    <property type="protein sequence ID" value="KAH0463152.1"/>
    <property type="molecule type" value="Genomic_DNA"/>
</dbReference>
<dbReference type="Proteomes" id="UP000775213">
    <property type="component" value="Unassembled WGS sequence"/>
</dbReference>
<keyword evidence="3" id="KW-1185">Reference proteome</keyword>
<evidence type="ECO:0000256" key="1">
    <source>
        <dbReference type="SAM" id="MobiDB-lite"/>
    </source>
</evidence>
<feature type="compositionally biased region" description="Polar residues" evidence="1">
    <location>
        <begin position="109"/>
        <end position="118"/>
    </location>
</feature>
<name>A0AAV7H2L6_DENCH</name>
<comment type="caution">
    <text evidence="2">The sequence shown here is derived from an EMBL/GenBank/DDBJ whole genome shotgun (WGS) entry which is preliminary data.</text>
</comment>
<proteinExistence type="predicted"/>
<reference evidence="2 3" key="1">
    <citation type="journal article" date="2021" name="Hortic Res">
        <title>Chromosome-scale assembly of the Dendrobium chrysotoxum genome enhances the understanding of orchid evolution.</title>
        <authorList>
            <person name="Zhang Y."/>
            <person name="Zhang G.Q."/>
            <person name="Zhang D."/>
            <person name="Liu X.D."/>
            <person name="Xu X.Y."/>
            <person name="Sun W.H."/>
            <person name="Yu X."/>
            <person name="Zhu X."/>
            <person name="Wang Z.W."/>
            <person name="Zhao X."/>
            <person name="Zhong W.Y."/>
            <person name="Chen H."/>
            <person name="Yin W.L."/>
            <person name="Huang T."/>
            <person name="Niu S.C."/>
            <person name="Liu Z.J."/>
        </authorList>
    </citation>
    <scope>NUCLEOTIDE SEQUENCE [LARGE SCALE GENOMIC DNA]</scope>
    <source>
        <strain evidence="2">Lindl</strain>
    </source>
</reference>
<evidence type="ECO:0000313" key="3">
    <source>
        <dbReference type="Proteomes" id="UP000775213"/>
    </source>
</evidence>
<feature type="region of interest" description="Disordered" evidence="1">
    <location>
        <begin position="61"/>
        <end position="121"/>
    </location>
</feature>
<organism evidence="2 3">
    <name type="scientific">Dendrobium chrysotoxum</name>
    <name type="common">Orchid</name>
    <dbReference type="NCBI Taxonomy" id="161865"/>
    <lineage>
        <taxon>Eukaryota</taxon>
        <taxon>Viridiplantae</taxon>
        <taxon>Streptophyta</taxon>
        <taxon>Embryophyta</taxon>
        <taxon>Tracheophyta</taxon>
        <taxon>Spermatophyta</taxon>
        <taxon>Magnoliopsida</taxon>
        <taxon>Liliopsida</taxon>
        <taxon>Asparagales</taxon>
        <taxon>Orchidaceae</taxon>
        <taxon>Epidendroideae</taxon>
        <taxon>Malaxideae</taxon>
        <taxon>Dendrobiinae</taxon>
        <taxon>Dendrobium</taxon>
    </lineage>
</organism>
<accession>A0AAV7H2L6</accession>
<dbReference type="AlphaFoldDB" id="A0AAV7H2L6"/>